<dbReference type="RefSeq" id="WP_168880403.1">
    <property type="nucleotide sequence ID" value="NZ_JABAIL010000001.1"/>
</dbReference>
<feature type="transmembrane region" description="Helical" evidence="2">
    <location>
        <begin position="332"/>
        <end position="352"/>
    </location>
</feature>
<dbReference type="InterPro" id="IPR036388">
    <property type="entry name" value="WH-like_DNA-bd_sf"/>
</dbReference>
<dbReference type="SMART" id="SM00028">
    <property type="entry name" value="TPR"/>
    <property type="match status" value="4"/>
</dbReference>
<keyword evidence="2" id="KW-0472">Membrane</keyword>
<sequence length="520" mass="61160">MISLSSQLLIAQNNFFSDDILITPSVLKKVYNDDRVIAFEKRLTEVRDSNEKVEILIELGDIYCNRVNYQKAYTTYWSALALLDQNDNEILRASVYNGMGILYSLYNRNQQALKYYKKSLSINRRLDDALAQGRLRANYFTIAVHYRYEENLTRAKIYLDSCVHIQKRQNYDGFYAEAEAAYHLMLEHQLDMAYKKFMALHKALDKGINEPYKVVFYSLYGELFYKLKEYDLAISMYHKSIKYAFETKSHINFVPDTYRSLSDVYLTIGEHKKAYIHLDAASRLEEYLYSSKSLTNQFLLEINDTYKKREQEQQHVIALQEIQRIKQDKQILWLYISLLILFTLFIIVIIASRIKSLKKNHKLERAAMHERQELEKEQQNKILTIRNQELTQSTLQSIAKDEVLASVKEKLKVLQKQHNSKELKSVINTIKVNQDMSWLDFEHRFTNANKEFFKNLKTKFPQLSNYDLKVCALVKLNFSAKEMAKLLGISPESATTSRYRLRKKLGIQKGIDLTNFINSI</sequence>
<dbReference type="Pfam" id="PF13424">
    <property type="entry name" value="TPR_12"/>
    <property type="match status" value="1"/>
</dbReference>
<dbReference type="EMBL" id="JABAIL010000001">
    <property type="protein sequence ID" value="NLR89717.1"/>
    <property type="molecule type" value="Genomic_DNA"/>
</dbReference>
<evidence type="ECO:0000313" key="3">
    <source>
        <dbReference type="EMBL" id="NLR89717.1"/>
    </source>
</evidence>
<reference evidence="3 4" key="1">
    <citation type="submission" date="2020-04" db="EMBL/GenBank/DDBJ databases">
        <title>Flammeovirga sp. SR4, a novel species isolated from seawater.</title>
        <authorList>
            <person name="Wang X."/>
        </authorList>
    </citation>
    <scope>NUCLEOTIDE SEQUENCE [LARGE SCALE GENOMIC DNA]</scope>
    <source>
        <strain evidence="3 4">SR4</strain>
    </source>
</reference>
<evidence type="ECO:0000313" key="4">
    <source>
        <dbReference type="Proteomes" id="UP000585050"/>
    </source>
</evidence>
<dbReference type="Gene3D" id="1.10.10.10">
    <property type="entry name" value="Winged helix-like DNA-binding domain superfamily/Winged helix DNA-binding domain"/>
    <property type="match status" value="1"/>
</dbReference>
<gene>
    <name evidence="3" type="ORF">HGP29_00800</name>
</gene>
<dbReference type="GO" id="GO:0003677">
    <property type="term" value="F:DNA binding"/>
    <property type="evidence" value="ECO:0007669"/>
    <property type="project" value="InterPro"/>
</dbReference>
<dbReference type="GO" id="GO:0006355">
    <property type="term" value="P:regulation of DNA-templated transcription"/>
    <property type="evidence" value="ECO:0007669"/>
    <property type="project" value="InterPro"/>
</dbReference>
<dbReference type="InterPro" id="IPR016032">
    <property type="entry name" value="Sig_transdc_resp-reg_C-effctor"/>
</dbReference>
<keyword evidence="4" id="KW-1185">Reference proteome</keyword>
<organism evidence="3 4">
    <name type="scientific">Flammeovirga agarivorans</name>
    <dbReference type="NCBI Taxonomy" id="2726742"/>
    <lineage>
        <taxon>Bacteria</taxon>
        <taxon>Pseudomonadati</taxon>
        <taxon>Bacteroidota</taxon>
        <taxon>Cytophagia</taxon>
        <taxon>Cytophagales</taxon>
        <taxon>Flammeovirgaceae</taxon>
        <taxon>Flammeovirga</taxon>
    </lineage>
</organism>
<dbReference type="PROSITE" id="PS50005">
    <property type="entry name" value="TPR"/>
    <property type="match status" value="1"/>
</dbReference>
<name>A0A7X8XTT2_9BACT</name>
<evidence type="ECO:0000256" key="2">
    <source>
        <dbReference type="SAM" id="Phobius"/>
    </source>
</evidence>
<dbReference type="AlphaFoldDB" id="A0A7X8XTT2"/>
<dbReference type="Proteomes" id="UP000585050">
    <property type="component" value="Unassembled WGS sequence"/>
</dbReference>
<dbReference type="SUPFAM" id="SSF48452">
    <property type="entry name" value="TPR-like"/>
    <property type="match status" value="1"/>
</dbReference>
<dbReference type="Gene3D" id="1.25.40.10">
    <property type="entry name" value="Tetratricopeptide repeat domain"/>
    <property type="match status" value="2"/>
</dbReference>
<dbReference type="InterPro" id="IPR019734">
    <property type="entry name" value="TPR_rpt"/>
</dbReference>
<dbReference type="InterPro" id="IPR011990">
    <property type="entry name" value="TPR-like_helical_dom_sf"/>
</dbReference>
<protein>
    <submittedName>
        <fullName evidence="3">Tetratricopeptide repeat protein</fullName>
    </submittedName>
</protein>
<evidence type="ECO:0000256" key="1">
    <source>
        <dbReference type="PROSITE-ProRule" id="PRU00339"/>
    </source>
</evidence>
<keyword evidence="2" id="KW-1133">Transmembrane helix</keyword>
<dbReference type="SUPFAM" id="SSF46894">
    <property type="entry name" value="C-terminal effector domain of the bipartite response regulators"/>
    <property type="match status" value="1"/>
</dbReference>
<keyword evidence="2" id="KW-0812">Transmembrane</keyword>
<comment type="caution">
    <text evidence="3">The sequence shown here is derived from an EMBL/GenBank/DDBJ whole genome shotgun (WGS) entry which is preliminary data.</text>
</comment>
<feature type="repeat" description="TPR" evidence="1">
    <location>
        <begin position="93"/>
        <end position="126"/>
    </location>
</feature>
<proteinExistence type="predicted"/>
<accession>A0A7X8XTT2</accession>
<keyword evidence="1" id="KW-0802">TPR repeat</keyword>